<name>A0A5Q0CHF6_9HYPH</name>
<gene>
    <name evidence="1" type="ORF">FZ934_27450</name>
</gene>
<sequence>MKIEESDLLSSTWKFSRENGQLIAPVLKFLPDGIVGGYIHSFERVWSLEDNTLRFKNIYGQTTTEFDECIIDSDGPYLLKGRSRVDPSVVHVLERSRMPSARDFGQSASPDVAEFTMPRELGAKRRRNLVVLRANEQSLHSQWPANIADADRNWDLCVSWYGKEVPADISGCEYFTHQPNDRKFSAIYKLFLEGSPLRDYDNIYMPDDDLMTSWGDINKLFNIFRMGNFDLAQPSLVPTSYVTHPITAQNPDFFLRYTSFVELMCPVFTRDFLQLCLPTFEASISGFGLDHLWSSIGGRVPGRIAIIDDIAVAHTRPANKNYNVIAAIMEENAISGLYNSSKSYETFGGIQRPYAFG</sequence>
<evidence type="ECO:0008006" key="3">
    <source>
        <dbReference type="Google" id="ProtNLM"/>
    </source>
</evidence>
<geneLocation type="plasmid" evidence="1 2">
    <name>unnamed</name>
</geneLocation>
<protein>
    <recommendedName>
        <fullName evidence="3">DUF707 domain-containing protein</fullName>
    </recommendedName>
</protein>
<proteinExistence type="predicted"/>
<dbReference type="RefSeq" id="WP_153273880.1">
    <property type="nucleotide sequence ID" value="NZ_CP043499.1"/>
</dbReference>
<dbReference type="KEGG" id="rgr:FZ934_27450"/>
<evidence type="ECO:0000313" key="1">
    <source>
        <dbReference type="EMBL" id="QFY63940.1"/>
    </source>
</evidence>
<keyword evidence="1" id="KW-0614">Plasmid</keyword>
<reference evidence="1 2" key="1">
    <citation type="submission" date="2019-08" db="EMBL/GenBank/DDBJ databases">
        <title>Prosopis cineraria nodule microbiome.</title>
        <authorList>
            <person name="Ali R."/>
            <person name="Chaluvadi S.R."/>
            <person name="Wang X."/>
        </authorList>
    </citation>
    <scope>NUCLEOTIDE SEQUENCE [LARGE SCALE GENOMIC DNA]</scope>
    <source>
        <strain evidence="1 2">BG7</strain>
        <plasmid evidence="1 2">unnamed</plasmid>
    </source>
</reference>
<dbReference type="Proteomes" id="UP000326881">
    <property type="component" value="Plasmid unnamed"/>
</dbReference>
<accession>A0A5Q0CHF6</accession>
<organism evidence="1 2">
    <name type="scientific">Rhizobium grahamii</name>
    <dbReference type="NCBI Taxonomy" id="1120045"/>
    <lineage>
        <taxon>Bacteria</taxon>
        <taxon>Pseudomonadati</taxon>
        <taxon>Pseudomonadota</taxon>
        <taxon>Alphaproteobacteria</taxon>
        <taxon>Hyphomicrobiales</taxon>
        <taxon>Rhizobiaceae</taxon>
        <taxon>Rhizobium/Agrobacterium group</taxon>
        <taxon>Rhizobium</taxon>
    </lineage>
</organism>
<evidence type="ECO:0000313" key="2">
    <source>
        <dbReference type="Proteomes" id="UP000326881"/>
    </source>
</evidence>
<dbReference type="EMBL" id="CP043499">
    <property type="protein sequence ID" value="QFY63940.1"/>
    <property type="molecule type" value="Genomic_DNA"/>
</dbReference>
<keyword evidence="2" id="KW-1185">Reference proteome</keyword>
<dbReference type="OrthoDB" id="7810870at2"/>
<dbReference type="AlphaFoldDB" id="A0A5Q0CHF6"/>